<dbReference type="SUPFAM" id="SSF56281">
    <property type="entry name" value="Metallo-hydrolase/oxidoreductase"/>
    <property type="match status" value="1"/>
</dbReference>
<dbReference type="CDD" id="cd07715">
    <property type="entry name" value="TaR3-like_MBL-fold"/>
    <property type="match status" value="1"/>
</dbReference>
<gene>
    <name evidence="2" type="ORF">Ataiwa_12900</name>
</gene>
<dbReference type="Proteomes" id="UP001307705">
    <property type="component" value="Unassembled WGS sequence"/>
</dbReference>
<proteinExistence type="predicted"/>
<keyword evidence="3" id="KW-1185">Reference proteome</keyword>
<evidence type="ECO:0000259" key="1">
    <source>
        <dbReference type="SMART" id="SM00849"/>
    </source>
</evidence>
<protein>
    <submittedName>
        <fullName evidence="2">MBL fold metallo-hydrolase</fullName>
    </submittedName>
</protein>
<dbReference type="Gene3D" id="3.60.15.10">
    <property type="entry name" value="Ribonuclease Z/Hydroxyacylglutathione hydrolase-like"/>
    <property type="match status" value="1"/>
</dbReference>
<name>A0ABQ6PYY1_9BACT</name>
<dbReference type="SMART" id="SM00849">
    <property type="entry name" value="Lactamase_B"/>
    <property type="match status" value="1"/>
</dbReference>
<dbReference type="PANTHER" id="PTHR46018:SF2">
    <property type="entry name" value="ZINC PHOSPHODIESTERASE ELAC PROTEIN 1"/>
    <property type="match status" value="1"/>
</dbReference>
<comment type="caution">
    <text evidence="2">The sequence shown here is derived from an EMBL/GenBank/DDBJ whole genome shotgun (WGS) entry which is preliminary data.</text>
</comment>
<dbReference type="Pfam" id="PF12706">
    <property type="entry name" value="Lactamase_B_2"/>
    <property type="match status" value="1"/>
</dbReference>
<evidence type="ECO:0000313" key="3">
    <source>
        <dbReference type="Proteomes" id="UP001307705"/>
    </source>
</evidence>
<feature type="domain" description="Metallo-beta-lactamase" evidence="1">
    <location>
        <begin position="25"/>
        <end position="217"/>
    </location>
</feature>
<organism evidence="2 3">
    <name type="scientific">Algoriphagus taiwanensis</name>
    <dbReference type="NCBI Taxonomy" id="1445656"/>
    <lineage>
        <taxon>Bacteria</taxon>
        <taxon>Pseudomonadati</taxon>
        <taxon>Bacteroidota</taxon>
        <taxon>Cytophagia</taxon>
        <taxon>Cytophagales</taxon>
        <taxon>Cyclobacteriaceae</taxon>
        <taxon>Algoriphagus</taxon>
    </lineage>
</organism>
<reference evidence="2 3" key="1">
    <citation type="submission" date="2023-08" db="EMBL/GenBank/DDBJ databases">
        <title>Draft genome sequence of Algoriphagus taiwanensis.</title>
        <authorList>
            <person name="Takatani N."/>
            <person name="Hosokawa M."/>
            <person name="Sawabe T."/>
        </authorList>
    </citation>
    <scope>NUCLEOTIDE SEQUENCE [LARGE SCALE GENOMIC DNA]</scope>
    <source>
        <strain evidence="2 3">JCM 19755</strain>
    </source>
</reference>
<dbReference type="PANTHER" id="PTHR46018">
    <property type="entry name" value="ZINC PHOSPHODIESTERASE ELAC PROTEIN 1"/>
    <property type="match status" value="1"/>
</dbReference>
<sequence>MKIKIWGCRGSLPAPGPETVIYGGNTSCVQVTHGDTFIILDAGSGIQRLGKYLNPKVREIHILLTHLHIDHMMGLGFFQPLYNPDVTVHIWGPSSGKESLLNRLRRYFSPPLFPVMFSELPNHPIIHELGYDNFELGALKIHSEYVCHPGPTLGYRISDGKGVLAYMPDHELSLGSANFPNDPEWTSGFEIANSADLLLHDGSYNAKEYATKIGWGHSSVRDAVAFGKMCKVKKLAIFHHEPMHSDHQLEHILHTSLRNQDLDFEVFLCTEGDEFEI</sequence>
<dbReference type="InterPro" id="IPR001279">
    <property type="entry name" value="Metallo-B-lactamas"/>
</dbReference>
<dbReference type="EMBL" id="BTPE01000004">
    <property type="protein sequence ID" value="GMQ33018.1"/>
    <property type="molecule type" value="Genomic_DNA"/>
</dbReference>
<dbReference type="InterPro" id="IPR036866">
    <property type="entry name" value="RibonucZ/Hydroxyglut_hydro"/>
</dbReference>
<accession>A0ABQ6PYY1</accession>
<evidence type="ECO:0000313" key="2">
    <source>
        <dbReference type="EMBL" id="GMQ33018.1"/>
    </source>
</evidence>
<dbReference type="RefSeq" id="WP_338227805.1">
    <property type="nucleotide sequence ID" value="NZ_BTPE01000004.1"/>
</dbReference>